<sequence length="293" mass="34349">MVLFYAMGGGMGHLMRIKVLSENLNIHNFKILTSNDLAFQLFDERKILFVEPDLSKIFNVYKKHLKNLIRKSNIKQIYLDAFPNGLLGELDWIFEEKDLKLTYIARRLIWKNYKPFLKATNFHFHKVIKLEPLENDHEAFINASSGNITTMLLKYPDPDADKTGDQINHIDSPIWLIVHAFHKEELEQIIEYAVETARLENKEPYWVIISNIPVDTPEPGILIDSTHAFHWFPVADKIFSACGFNTAYQLKGFRDKHISIPFPRKFDDQFWRKKYLENQNAANREKLVFPPIS</sequence>
<protein>
    <recommendedName>
        <fullName evidence="3">Glycosyltransferase</fullName>
    </recommendedName>
</protein>
<reference evidence="1" key="1">
    <citation type="submission" date="2023-06" db="EMBL/GenBank/DDBJ databases">
        <title>Genomic of Parafulvivirga corallium.</title>
        <authorList>
            <person name="Wang G."/>
        </authorList>
    </citation>
    <scope>NUCLEOTIDE SEQUENCE</scope>
    <source>
        <strain evidence="1">BMA10</strain>
    </source>
</reference>
<comment type="caution">
    <text evidence="1">The sequence shown here is derived from an EMBL/GenBank/DDBJ whole genome shotgun (WGS) entry which is preliminary data.</text>
</comment>
<organism evidence="1 2">
    <name type="scientific">Splendidivirga corallicola</name>
    <dbReference type="NCBI Taxonomy" id="3051826"/>
    <lineage>
        <taxon>Bacteria</taxon>
        <taxon>Pseudomonadati</taxon>
        <taxon>Bacteroidota</taxon>
        <taxon>Cytophagia</taxon>
        <taxon>Cytophagales</taxon>
        <taxon>Splendidivirgaceae</taxon>
        <taxon>Splendidivirga</taxon>
    </lineage>
</organism>
<evidence type="ECO:0000313" key="1">
    <source>
        <dbReference type="EMBL" id="MDN5203660.1"/>
    </source>
</evidence>
<accession>A0ABT8KSD1</accession>
<evidence type="ECO:0000313" key="2">
    <source>
        <dbReference type="Proteomes" id="UP001172082"/>
    </source>
</evidence>
<dbReference type="RefSeq" id="WP_346753683.1">
    <property type="nucleotide sequence ID" value="NZ_JAUJEA010000008.1"/>
</dbReference>
<dbReference type="EMBL" id="JAUJEA010000008">
    <property type="protein sequence ID" value="MDN5203660.1"/>
    <property type="molecule type" value="Genomic_DNA"/>
</dbReference>
<evidence type="ECO:0008006" key="3">
    <source>
        <dbReference type="Google" id="ProtNLM"/>
    </source>
</evidence>
<name>A0ABT8KSD1_9BACT</name>
<gene>
    <name evidence="1" type="ORF">QQ008_19885</name>
</gene>
<keyword evidence="2" id="KW-1185">Reference proteome</keyword>
<proteinExistence type="predicted"/>
<dbReference type="Proteomes" id="UP001172082">
    <property type="component" value="Unassembled WGS sequence"/>
</dbReference>